<dbReference type="Proteomes" id="UP000256645">
    <property type="component" value="Unassembled WGS sequence"/>
</dbReference>
<evidence type="ECO:0000256" key="14">
    <source>
        <dbReference type="SAM" id="SignalP"/>
    </source>
</evidence>
<dbReference type="FunFam" id="2.160.20.10:FF:000002">
    <property type="entry name" value="Endopolygalacturonase D"/>
    <property type="match status" value="1"/>
</dbReference>
<dbReference type="InterPro" id="IPR012334">
    <property type="entry name" value="Pectin_lyas_fold"/>
</dbReference>
<evidence type="ECO:0000313" key="16">
    <source>
        <dbReference type="Proteomes" id="UP000256645"/>
    </source>
</evidence>
<dbReference type="InterPro" id="IPR000743">
    <property type="entry name" value="Glyco_hydro_28"/>
</dbReference>
<comment type="similarity">
    <text evidence="2 13">Belongs to the glycosyl hydrolase 28 family.</text>
</comment>
<comment type="subcellular location">
    <subcellularLocation>
        <location evidence="1">Secreted</location>
    </subcellularLocation>
</comment>
<evidence type="ECO:0000256" key="5">
    <source>
        <dbReference type="ARBA" id="ARBA00022729"/>
    </source>
</evidence>
<reference evidence="15 16" key="1">
    <citation type="journal article" date="2018" name="IMA Fungus">
        <title>IMA Genome-F 9: Draft genome sequence of Annulohypoxylon stygium, Aspergillus mulundensis, Berkeleyomyces basicola (syn. Thielaviopsis basicola), Ceratocystis smalleyi, two Cercospora beticola strains, Coleophoma cylindrospora, Fusarium fracticaudum, Phialophora cf. hyalina, and Morchella septimelata.</title>
        <authorList>
            <person name="Wingfield B.D."/>
            <person name="Bills G.F."/>
            <person name="Dong Y."/>
            <person name="Huang W."/>
            <person name="Nel W.J."/>
            <person name="Swalarsk-Parry B.S."/>
            <person name="Vaghefi N."/>
            <person name="Wilken P.M."/>
            <person name="An Z."/>
            <person name="de Beer Z.W."/>
            <person name="De Vos L."/>
            <person name="Chen L."/>
            <person name="Duong T.A."/>
            <person name="Gao Y."/>
            <person name="Hammerbacher A."/>
            <person name="Kikkert J.R."/>
            <person name="Li Y."/>
            <person name="Li H."/>
            <person name="Li K."/>
            <person name="Li Q."/>
            <person name="Liu X."/>
            <person name="Ma X."/>
            <person name="Naidoo K."/>
            <person name="Pethybridge S.J."/>
            <person name="Sun J."/>
            <person name="Steenkamp E.T."/>
            <person name="van der Nest M.A."/>
            <person name="van Wyk S."/>
            <person name="Wingfield M.J."/>
            <person name="Xiong C."/>
            <person name="Yue Q."/>
            <person name="Zhang X."/>
        </authorList>
    </citation>
    <scope>NUCLEOTIDE SEQUENCE [LARGE SCALE GENOMIC DNA]</scope>
    <source>
        <strain evidence="15 16">BP6252</strain>
    </source>
</reference>
<keyword evidence="16" id="KW-1185">Reference proteome</keyword>
<feature type="signal peptide" evidence="14">
    <location>
        <begin position="1"/>
        <end position="19"/>
    </location>
</feature>
<evidence type="ECO:0000256" key="6">
    <source>
        <dbReference type="ARBA" id="ARBA00022737"/>
    </source>
</evidence>
<evidence type="ECO:0000256" key="12">
    <source>
        <dbReference type="PROSITE-ProRule" id="PRU10052"/>
    </source>
</evidence>
<dbReference type="EMBL" id="PDLM01000004">
    <property type="protein sequence ID" value="RDW80204.1"/>
    <property type="molecule type" value="Genomic_DNA"/>
</dbReference>
<dbReference type="EC" id="3.2.1.15" evidence="3"/>
<evidence type="ECO:0000256" key="1">
    <source>
        <dbReference type="ARBA" id="ARBA00004613"/>
    </source>
</evidence>
<dbReference type="SUPFAM" id="SSF51126">
    <property type="entry name" value="Pectin lyase-like"/>
    <property type="match status" value="1"/>
</dbReference>
<dbReference type="PANTHER" id="PTHR31884">
    <property type="entry name" value="POLYGALACTURONASE"/>
    <property type="match status" value="1"/>
</dbReference>
<keyword evidence="4" id="KW-0964">Secreted</keyword>
<evidence type="ECO:0000256" key="8">
    <source>
        <dbReference type="ARBA" id="ARBA00023157"/>
    </source>
</evidence>
<dbReference type="InterPro" id="IPR050434">
    <property type="entry name" value="Glycosyl_hydrlase_28"/>
</dbReference>
<keyword evidence="7 13" id="KW-0378">Hydrolase</keyword>
<evidence type="ECO:0000256" key="13">
    <source>
        <dbReference type="RuleBase" id="RU361169"/>
    </source>
</evidence>
<evidence type="ECO:0000256" key="10">
    <source>
        <dbReference type="ARBA" id="ARBA00023316"/>
    </source>
</evidence>
<dbReference type="Pfam" id="PF00295">
    <property type="entry name" value="Glyco_hydro_28"/>
    <property type="match status" value="1"/>
</dbReference>
<keyword evidence="6" id="KW-0677">Repeat</keyword>
<dbReference type="AlphaFoldDB" id="A0A3D8S294"/>
<keyword evidence="5 14" id="KW-0732">Signal</keyword>
<evidence type="ECO:0000313" key="15">
    <source>
        <dbReference type="EMBL" id="RDW80204.1"/>
    </source>
</evidence>
<dbReference type="GO" id="GO:0045490">
    <property type="term" value="P:pectin catabolic process"/>
    <property type="evidence" value="ECO:0007669"/>
    <property type="project" value="TreeGrafter"/>
</dbReference>
<name>A0A3D8S294_9HELO</name>
<evidence type="ECO:0000256" key="2">
    <source>
        <dbReference type="ARBA" id="ARBA00008834"/>
    </source>
</evidence>
<evidence type="ECO:0000256" key="9">
    <source>
        <dbReference type="ARBA" id="ARBA00023295"/>
    </source>
</evidence>
<dbReference type="GO" id="GO:0005576">
    <property type="term" value="C:extracellular region"/>
    <property type="evidence" value="ECO:0007669"/>
    <property type="project" value="UniProtKB-SubCell"/>
</dbReference>
<dbReference type="PANTHER" id="PTHR31884:SF1">
    <property type="entry name" value="POLYGALACTURONASE"/>
    <property type="match status" value="1"/>
</dbReference>
<dbReference type="InterPro" id="IPR006626">
    <property type="entry name" value="PbH1"/>
</dbReference>
<dbReference type="GO" id="GO:0071555">
    <property type="term" value="P:cell wall organization"/>
    <property type="evidence" value="ECO:0007669"/>
    <property type="project" value="UniProtKB-KW"/>
</dbReference>
<dbReference type="STRING" id="1849047.A0A3D8S294"/>
<feature type="active site" evidence="12">
    <location>
        <position position="237"/>
    </location>
</feature>
<dbReference type="GO" id="GO:0004650">
    <property type="term" value="F:polygalacturonase activity"/>
    <property type="evidence" value="ECO:0007669"/>
    <property type="project" value="UniProtKB-EC"/>
</dbReference>
<proteinExistence type="inferred from homology"/>
<evidence type="ECO:0000256" key="11">
    <source>
        <dbReference type="ARBA" id="ARBA00034074"/>
    </source>
</evidence>
<dbReference type="Gene3D" id="2.160.20.10">
    <property type="entry name" value="Single-stranded right-handed beta-helix, Pectin lyase-like"/>
    <property type="match status" value="1"/>
</dbReference>
<dbReference type="SMART" id="SM00710">
    <property type="entry name" value="PbH1"/>
    <property type="match status" value="5"/>
</dbReference>
<feature type="chain" id="PRO_5017640616" description="endo-polygalacturonase" evidence="14">
    <location>
        <begin position="20"/>
        <end position="378"/>
    </location>
</feature>
<sequence>MVSFTSAAVLLATAGIALAAPAPIPTAAAKLEDRATTCTFKSAASVSKSKTSCATIVLNNIVVPSGTSLDLSGLTKGTHVIFEGTTSFGYEEWSGPLVKLGGTDITVTAASGAYLKGDGARWWDGKGSNGGKTKPNFFAIEKLVSSTITGLYFQNSPRQVMSINDATTVTISDITINNEAGNTGDTSTAATNTDAFDIASSTGVTITGANVSNQDDCLAINSGTDITFTKSTCTGGHGLSIGSVGGRTDNTVKSITISSSTVTNSQNAVRVKTNSGTTGTISDVTYSDISFSGITKYGIVVEQDYLNGGATGIPTSGVPITGLTLSNVKGTVTSAGTNVYLLCASGACSSWKWSDVSSTGGKTSSKCKNIPSGSGAKC</sequence>
<comment type="caution">
    <text evidence="15">The sequence shown here is derived from an EMBL/GenBank/DDBJ whole genome shotgun (WGS) entry which is preliminary data.</text>
</comment>
<keyword evidence="8" id="KW-1015">Disulfide bond</keyword>
<organism evidence="15 16">
    <name type="scientific">Coleophoma cylindrospora</name>
    <dbReference type="NCBI Taxonomy" id="1849047"/>
    <lineage>
        <taxon>Eukaryota</taxon>
        <taxon>Fungi</taxon>
        <taxon>Dikarya</taxon>
        <taxon>Ascomycota</taxon>
        <taxon>Pezizomycotina</taxon>
        <taxon>Leotiomycetes</taxon>
        <taxon>Helotiales</taxon>
        <taxon>Dermateaceae</taxon>
        <taxon>Coleophoma</taxon>
    </lineage>
</organism>
<accession>A0A3D8S294</accession>
<keyword evidence="9 13" id="KW-0326">Glycosidase</keyword>
<evidence type="ECO:0000256" key="7">
    <source>
        <dbReference type="ARBA" id="ARBA00022801"/>
    </source>
</evidence>
<protein>
    <recommendedName>
        <fullName evidence="3">endo-polygalacturonase</fullName>
        <ecNumber evidence="3">3.2.1.15</ecNumber>
    </recommendedName>
</protein>
<evidence type="ECO:0000256" key="3">
    <source>
        <dbReference type="ARBA" id="ARBA00012736"/>
    </source>
</evidence>
<gene>
    <name evidence="15" type="ORF">BP6252_04842</name>
</gene>
<dbReference type="InterPro" id="IPR011050">
    <property type="entry name" value="Pectin_lyase_fold/virulence"/>
</dbReference>
<evidence type="ECO:0000256" key="4">
    <source>
        <dbReference type="ARBA" id="ARBA00022525"/>
    </source>
</evidence>
<dbReference type="PROSITE" id="PS00502">
    <property type="entry name" value="POLYGALACTURONASE"/>
    <property type="match status" value="1"/>
</dbReference>
<dbReference type="OrthoDB" id="1546079at2759"/>
<comment type="catalytic activity">
    <reaction evidence="11">
        <text>(1,4-alpha-D-galacturonosyl)n+m + H2O = (1,4-alpha-D-galacturonosyl)n + (1,4-alpha-D-galacturonosyl)m.</text>
        <dbReference type="EC" id="3.2.1.15"/>
    </reaction>
</comment>
<keyword evidence="10" id="KW-0961">Cell wall biogenesis/degradation</keyword>